<gene>
    <name evidence="3" type="ORF">B0H64DRAFT_375460</name>
</gene>
<name>A0AAE0HDV9_9PEZI</name>
<evidence type="ECO:0000256" key="1">
    <source>
        <dbReference type="SAM" id="MobiDB-lite"/>
    </source>
</evidence>
<evidence type="ECO:0000256" key="2">
    <source>
        <dbReference type="SAM" id="SignalP"/>
    </source>
</evidence>
<reference evidence="3" key="1">
    <citation type="journal article" date="2023" name="Mol. Phylogenet. Evol.">
        <title>Genome-scale phylogeny and comparative genomics of the fungal order Sordariales.</title>
        <authorList>
            <person name="Hensen N."/>
            <person name="Bonometti L."/>
            <person name="Westerberg I."/>
            <person name="Brannstrom I.O."/>
            <person name="Guillou S."/>
            <person name="Cros-Aarteil S."/>
            <person name="Calhoun S."/>
            <person name="Haridas S."/>
            <person name="Kuo A."/>
            <person name="Mondo S."/>
            <person name="Pangilinan J."/>
            <person name="Riley R."/>
            <person name="LaButti K."/>
            <person name="Andreopoulos B."/>
            <person name="Lipzen A."/>
            <person name="Chen C."/>
            <person name="Yan M."/>
            <person name="Daum C."/>
            <person name="Ng V."/>
            <person name="Clum A."/>
            <person name="Steindorff A."/>
            <person name="Ohm R.A."/>
            <person name="Martin F."/>
            <person name="Silar P."/>
            <person name="Natvig D.O."/>
            <person name="Lalanne C."/>
            <person name="Gautier V."/>
            <person name="Ament-Velasquez S.L."/>
            <person name="Kruys A."/>
            <person name="Hutchinson M.I."/>
            <person name="Powell A.J."/>
            <person name="Barry K."/>
            <person name="Miller A.N."/>
            <person name="Grigoriev I.V."/>
            <person name="Debuchy R."/>
            <person name="Gladieux P."/>
            <person name="Hiltunen Thoren M."/>
            <person name="Johannesson H."/>
        </authorList>
    </citation>
    <scope>NUCLEOTIDE SEQUENCE</scope>
    <source>
        <strain evidence="3">CBS 168.71</strain>
    </source>
</reference>
<reference evidence="3" key="2">
    <citation type="submission" date="2023-06" db="EMBL/GenBank/DDBJ databases">
        <authorList>
            <consortium name="Lawrence Berkeley National Laboratory"/>
            <person name="Haridas S."/>
            <person name="Hensen N."/>
            <person name="Bonometti L."/>
            <person name="Westerberg I."/>
            <person name="Brannstrom I.O."/>
            <person name="Guillou S."/>
            <person name="Cros-Aarteil S."/>
            <person name="Calhoun S."/>
            <person name="Kuo A."/>
            <person name="Mondo S."/>
            <person name="Pangilinan J."/>
            <person name="Riley R."/>
            <person name="Labutti K."/>
            <person name="Andreopoulos B."/>
            <person name="Lipzen A."/>
            <person name="Chen C."/>
            <person name="Yanf M."/>
            <person name="Daum C."/>
            <person name="Ng V."/>
            <person name="Clum A."/>
            <person name="Steindorff A."/>
            <person name="Ohm R."/>
            <person name="Martin F."/>
            <person name="Silar P."/>
            <person name="Natvig D."/>
            <person name="Lalanne C."/>
            <person name="Gautier V."/>
            <person name="Ament-Velasquez S.L."/>
            <person name="Kruys A."/>
            <person name="Hutchinson M.I."/>
            <person name="Powell A.J."/>
            <person name="Barry K."/>
            <person name="Miller A.N."/>
            <person name="Grigoriev I.V."/>
            <person name="Debuchy R."/>
            <person name="Gladieux P."/>
            <person name="Thoren M.H."/>
            <person name="Johannesson H."/>
        </authorList>
    </citation>
    <scope>NUCLEOTIDE SEQUENCE</scope>
    <source>
        <strain evidence="3">CBS 168.71</strain>
    </source>
</reference>
<feature type="compositionally biased region" description="Polar residues" evidence="1">
    <location>
        <begin position="178"/>
        <end position="189"/>
    </location>
</feature>
<feature type="region of interest" description="Disordered" evidence="1">
    <location>
        <begin position="223"/>
        <end position="262"/>
    </location>
</feature>
<feature type="compositionally biased region" description="Low complexity" evidence="1">
    <location>
        <begin position="223"/>
        <end position="243"/>
    </location>
</feature>
<accession>A0AAE0HDV9</accession>
<keyword evidence="4" id="KW-1185">Reference proteome</keyword>
<dbReference type="AlphaFoldDB" id="A0AAE0HDV9"/>
<sequence>MARSTGLLALLGAFASAALAETTTTSASNVFNLFVIDPTGPVATPVVQASVISVDPDLLQTAYWITCEIRGGEFQGRPLPAPCNYVGGASVTINPTAMTLNVRRGSQVVSVDPATGASDGATTRETIITVTATATCDIHGSTSASCTGHMTSRSAVSTHHAGQADGTDGTATPTTIDNSGPRSTAWDGTSTETISTRFADVAAHRIPVTVTAGLEKLEAAASSTGATVAGTSSSTGAAAARATPGGGSGLTPESKNEGRASVREPVGWYARNCFGHDAQIHQKDS</sequence>
<feature type="region of interest" description="Disordered" evidence="1">
    <location>
        <begin position="154"/>
        <end position="189"/>
    </location>
</feature>
<comment type="caution">
    <text evidence="3">The sequence shown here is derived from an EMBL/GenBank/DDBJ whole genome shotgun (WGS) entry which is preliminary data.</text>
</comment>
<proteinExistence type="predicted"/>
<dbReference type="EMBL" id="JAUEPN010000005">
    <property type="protein sequence ID" value="KAK3294700.1"/>
    <property type="molecule type" value="Genomic_DNA"/>
</dbReference>
<feature type="signal peptide" evidence="2">
    <location>
        <begin position="1"/>
        <end position="20"/>
    </location>
</feature>
<feature type="compositionally biased region" description="Low complexity" evidence="1">
    <location>
        <begin position="161"/>
        <end position="177"/>
    </location>
</feature>
<keyword evidence="2" id="KW-0732">Signal</keyword>
<dbReference type="GeneID" id="87839367"/>
<dbReference type="Proteomes" id="UP001278766">
    <property type="component" value="Unassembled WGS sequence"/>
</dbReference>
<organism evidence="3 4">
    <name type="scientific">Chaetomium fimeti</name>
    <dbReference type="NCBI Taxonomy" id="1854472"/>
    <lineage>
        <taxon>Eukaryota</taxon>
        <taxon>Fungi</taxon>
        <taxon>Dikarya</taxon>
        <taxon>Ascomycota</taxon>
        <taxon>Pezizomycotina</taxon>
        <taxon>Sordariomycetes</taxon>
        <taxon>Sordariomycetidae</taxon>
        <taxon>Sordariales</taxon>
        <taxon>Chaetomiaceae</taxon>
        <taxon>Chaetomium</taxon>
    </lineage>
</organism>
<feature type="chain" id="PRO_5041945084" evidence="2">
    <location>
        <begin position="21"/>
        <end position="285"/>
    </location>
</feature>
<evidence type="ECO:0000313" key="4">
    <source>
        <dbReference type="Proteomes" id="UP001278766"/>
    </source>
</evidence>
<evidence type="ECO:0000313" key="3">
    <source>
        <dbReference type="EMBL" id="KAK3294700.1"/>
    </source>
</evidence>
<dbReference type="RefSeq" id="XP_062658214.1">
    <property type="nucleotide sequence ID" value="XM_062802419.1"/>
</dbReference>
<protein>
    <submittedName>
        <fullName evidence="3">Uncharacterized protein</fullName>
    </submittedName>
</protein>